<dbReference type="InterPro" id="IPR011044">
    <property type="entry name" value="Quino_amine_DH_bsu"/>
</dbReference>
<accession>A0A6A6TBI2</accession>
<keyword evidence="3" id="KW-1185">Reference proteome</keyword>
<dbReference type="PANTHER" id="PTHR13211:SF0">
    <property type="entry name" value="TELOMERASE CAJAL BODY PROTEIN 1"/>
    <property type="match status" value="1"/>
</dbReference>
<proteinExistence type="predicted"/>
<dbReference type="Proteomes" id="UP000799324">
    <property type="component" value="Unassembled WGS sequence"/>
</dbReference>
<feature type="region of interest" description="Disordered" evidence="1">
    <location>
        <begin position="136"/>
        <end position="155"/>
    </location>
</feature>
<feature type="compositionally biased region" description="Basic residues" evidence="1">
    <location>
        <begin position="1"/>
        <end position="11"/>
    </location>
</feature>
<dbReference type="EMBL" id="MU004334">
    <property type="protein sequence ID" value="KAF2656657.1"/>
    <property type="molecule type" value="Genomic_DNA"/>
</dbReference>
<sequence>MHHHRAPRPHSQRLPDRRRQPRLPGPSTCAAFRPYATLASPDPIWAFAIPPKFDVHHGQSHVLVSTRDQNINLYEALGTPSTNSGPRNISTKAATYKLIDNSTKEVTAPLSLAFIDQGRRFVAGTRNTITMFTVDRPKDPTTSIRTVDPSRSKPEDGYKGIVTSLAISPPSAVNDPGILAAGTRNRQIGLYDFEGDGGLITHFSLPGSLSAGDGASAIDTKPAAWRRDPLEERMGDGVSDMKRSPCGTYLYIAENMSDALLIYDVRKTGLAVGFCVGRKAMTNHKLGFDLFQGRAGMEVWAGDIEGNMRVWRNPHQIAAPSGADEEYGRPVEAHVVSEVGVAPIVSTLVFQQQRHLYGGLLITAEGDDGGTSTGAVDRGCVSVFRIETVG</sequence>
<protein>
    <recommendedName>
        <fullName evidence="4">WD40 repeat-like protein</fullName>
    </recommendedName>
</protein>
<evidence type="ECO:0000313" key="2">
    <source>
        <dbReference type="EMBL" id="KAF2656657.1"/>
    </source>
</evidence>
<evidence type="ECO:0000256" key="1">
    <source>
        <dbReference type="SAM" id="MobiDB-lite"/>
    </source>
</evidence>
<evidence type="ECO:0008006" key="4">
    <source>
        <dbReference type="Google" id="ProtNLM"/>
    </source>
</evidence>
<dbReference type="Gene3D" id="2.130.10.10">
    <property type="entry name" value="YVTN repeat-like/Quinoprotein amine dehydrogenase"/>
    <property type="match status" value="1"/>
</dbReference>
<dbReference type="SUPFAM" id="SSF50969">
    <property type="entry name" value="YVTN repeat-like/Quinoprotein amine dehydrogenase"/>
    <property type="match status" value="1"/>
</dbReference>
<name>A0A6A6TBI2_9PLEO</name>
<gene>
    <name evidence="2" type="ORF">K491DRAFT_691862</name>
</gene>
<dbReference type="InterPro" id="IPR051150">
    <property type="entry name" value="SWT21/TCAB1_mRNA_Telomere"/>
</dbReference>
<dbReference type="InterPro" id="IPR015943">
    <property type="entry name" value="WD40/YVTN_repeat-like_dom_sf"/>
</dbReference>
<reference evidence="2" key="1">
    <citation type="journal article" date="2020" name="Stud. Mycol.">
        <title>101 Dothideomycetes genomes: a test case for predicting lifestyles and emergence of pathogens.</title>
        <authorList>
            <person name="Haridas S."/>
            <person name="Albert R."/>
            <person name="Binder M."/>
            <person name="Bloem J."/>
            <person name="Labutti K."/>
            <person name="Salamov A."/>
            <person name="Andreopoulos B."/>
            <person name="Baker S."/>
            <person name="Barry K."/>
            <person name="Bills G."/>
            <person name="Bluhm B."/>
            <person name="Cannon C."/>
            <person name="Castanera R."/>
            <person name="Culley D."/>
            <person name="Daum C."/>
            <person name="Ezra D."/>
            <person name="Gonzalez J."/>
            <person name="Henrissat B."/>
            <person name="Kuo A."/>
            <person name="Liang C."/>
            <person name="Lipzen A."/>
            <person name="Lutzoni F."/>
            <person name="Magnuson J."/>
            <person name="Mondo S."/>
            <person name="Nolan M."/>
            <person name="Ohm R."/>
            <person name="Pangilinan J."/>
            <person name="Park H.-J."/>
            <person name="Ramirez L."/>
            <person name="Alfaro M."/>
            <person name="Sun H."/>
            <person name="Tritt A."/>
            <person name="Yoshinaga Y."/>
            <person name="Zwiers L.-H."/>
            <person name="Turgeon B."/>
            <person name="Goodwin S."/>
            <person name="Spatafora J."/>
            <person name="Crous P."/>
            <person name="Grigoriev I."/>
        </authorList>
    </citation>
    <scope>NUCLEOTIDE SEQUENCE</scope>
    <source>
        <strain evidence="2">CBS 122681</strain>
    </source>
</reference>
<evidence type="ECO:0000313" key="3">
    <source>
        <dbReference type="Proteomes" id="UP000799324"/>
    </source>
</evidence>
<feature type="region of interest" description="Disordered" evidence="1">
    <location>
        <begin position="1"/>
        <end position="29"/>
    </location>
</feature>
<organism evidence="2 3">
    <name type="scientific">Lophiostoma macrostomum CBS 122681</name>
    <dbReference type="NCBI Taxonomy" id="1314788"/>
    <lineage>
        <taxon>Eukaryota</taxon>
        <taxon>Fungi</taxon>
        <taxon>Dikarya</taxon>
        <taxon>Ascomycota</taxon>
        <taxon>Pezizomycotina</taxon>
        <taxon>Dothideomycetes</taxon>
        <taxon>Pleosporomycetidae</taxon>
        <taxon>Pleosporales</taxon>
        <taxon>Lophiostomataceae</taxon>
        <taxon>Lophiostoma</taxon>
    </lineage>
</organism>
<dbReference type="PANTHER" id="PTHR13211">
    <property type="entry name" value="TELOMERASE CAJAL BODY PROTEIN 1"/>
    <property type="match status" value="1"/>
</dbReference>
<dbReference type="OrthoDB" id="239865at2759"/>
<dbReference type="AlphaFoldDB" id="A0A6A6TBI2"/>